<evidence type="ECO:0000313" key="3">
    <source>
        <dbReference type="Proteomes" id="UP000647235"/>
    </source>
</evidence>
<dbReference type="InterPro" id="IPR011335">
    <property type="entry name" value="Restrct_endonuc-II-like"/>
</dbReference>
<comment type="caution">
    <text evidence="2">The sequence shown here is derived from an EMBL/GenBank/DDBJ whole genome shotgun (WGS) entry which is preliminary data.</text>
</comment>
<evidence type="ECO:0000313" key="2">
    <source>
        <dbReference type="EMBL" id="MBC5664212.1"/>
    </source>
</evidence>
<organism evidence="2 3">
    <name type="scientific">Dorea hominis</name>
    <dbReference type="NCBI Taxonomy" id="2763040"/>
    <lineage>
        <taxon>Bacteria</taxon>
        <taxon>Bacillati</taxon>
        <taxon>Bacillota</taxon>
        <taxon>Clostridia</taxon>
        <taxon>Lachnospirales</taxon>
        <taxon>Lachnospiraceae</taxon>
        <taxon>Dorea</taxon>
    </lineage>
</organism>
<name>A0ABR7ET95_9FIRM</name>
<protein>
    <submittedName>
        <fullName evidence="2">DUF4143 domain-containing protein</fullName>
    </submittedName>
</protein>
<sequence length="191" mass="22045">MDEIMYDVENDFLWLKDAGVAIPVYNISEPKLPLVISENRNLFKLFFSDVGLLTSRYSNQVKMSILNKDKAINNGALFENMVAQELLAKGHKEYYFNSKKQGELDFVIELDGKVVPLEIKSGKDYKRHSALNNVLECEEYQISEGYIFSEGNVETVGRKVYMPIYMIMFLEEKKMENTIYKLDLSGLANRI</sequence>
<gene>
    <name evidence="2" type="ORF">H8S07_02770</name>
</gene>
<reference evidence="2 3" key="1">
    <citation type="submission" date="2020-08" db="EMBL/GenBank/DDBJ databases">
        <title>Genome public.</title>
        <authorList>
            <person name="Liu C."/>
            <person name="Sun Q."/>
        </authorList>
    </citation>
    <scope>NUCLEOTIDE SEQUENCE [LARGE SCALE GENOMIC DNA]</scope>
    <source>
        <strain evidence="2 3">NSJ-36</strain>
    </source>
</reference>
<feature type="domain" description="DUF4143" evidence="1">
    <location>
        <begin position="13"/>
        <end position="122"/>
    </location>
</feature>
<dbReference type="PANTHER" id="PTHR33295:SF7">
    <property type="entry name" value="ATPASE"/>
    <property type="match status" value="1"/>
</dbReference>
<dbReference type="Pfam" id="PF13635">
    <property type="entry name" value="DUF4143"/>
    <property type="match status" value="1"/>
</dbReference>
<dbReference type="InterPro" id="IPR025420">
    <property type="entry name" value="DUF4143"/>
</dbReference>
<dbReference type="EMBL" id="JACOOY010000003">
    <property type="protein sequence ID" value="MBC5664212.1"/>
    <property type="molecule type" value="Genomic_DNA"/>
</dbReference>
<accession>A0ABR7ET95</accession>
<evidence type="ECO:0000259" key="1">
    <source>
        <dbReference type="Pfam" id="PF13635"/>
    </source>
</evidence>
<dbReference type="SUPFAM" id="SSF52980">
    <property type="entry name" value="Restriction endonuclease-like"/>
    <property type="match status" value="1"/>
</dbReference>
<proteinExistence type="predicted"/>
<dbReference type="PANTHER" id="PTHR33295">
    <property type="entry name" value="ATPASE"/>
    <property type="match status" value="1"/>
</dbReference>
<dbReference type="Proteomes" id="UP000647235">
    <property type="component" value="Unassembled WGS sequence"/>
</dbReference>
<keyword evidence="3" id="KW-1185">Reference proteome</keyword>